<feature type="transmembrane region" description="Helical" evidence="1">
    <location>
        <begin position="52"/>
        <end position="73"/>
    </location>
</feature>
<keyword evidence="1" id="KW-0472">Membrane</keyword>
<dbReference type="EMBL" id="QUQO01000001">
    <property type="protein sequence ID" value="RFB04212.1"/>
    <property type="molecule type" value="Genomic_DNA"/>
</dbReference>
<reference evidence="2 3" key="1">
    <citation type="submission" date="2018-08" db="EMBL/GenBank/DDBJ databases">
        <title>Parvularcula sp. SM1705, isolated from surface water of the South Sea China.</title>
        <authorList>
            <person name="Sun L."/>
        </authorList>
    </citation>
    <scope>NUCLEOTIDE SEQUENCE [LARGE SCALE GENOMIC DNA]</scope>
    <source>
        <strain evidence="2 3">SM1705</strain>
    </source>
</reference>
<dbReference type="AlphaFoldDB" id="A0A371RFJ1"/>
<feature type="transmembrane region" description="Helical" evidence="1">
    <location>
        <begin position="20"/>
        <end position="40"/>
    </location>
</feature>
<accession>A0A371RFJ1</accession>
<keyword evidence="1" id="KW-1133">Transmembrane helix</keyword>
<evidence type="ECO:0000313" key="2">
    <source>
        <dbReference type="EMBL" id="RFB04212.1"/>
    </source>
</evidence>
<comment type="caution">
    <text evidence="2">The sequence shown here is derived from an EMBL/GenBank/DDBJ whole genome shotgun (WGS) entry which is preliminary data.</text>
</comment>
<keyword evidence="3" id="KW-1185">Reference proteome</keyword>
<dbReference type="InParanoid" id="A0A371RFJ1"/>
<keyword evidence="1" id="KW-0812">Transmembrane</keyword>
<gene>
    <name evidence="2" type="ORF">DX908_02285</name>
</gene>
<proteinExistence type="predicted"/>
<dbReference type="Proteomes" id="UP000264589">
    <property type="component" value="Unassembled WGS sequence"/>
</dbReference>
<evidence type="ECO:0000256" key="1">
    <source>
        <dbReference type="SAM" id="Phobius"/>
    </source>
</evidence>
<evidence type="ECO:0000313" key="3">
    <source>
        <dbReference type="Proteomes" id="UP000264589"/>
    </source>
</evidence>
<sequence>MNNFLFKKGTAGWERAFVLPASPVGHAIFAVLLAVVFVNLRITALRAGFAGIPVDAICGGVSLLVTALLLNLAPAKYIKGASLPGKGDE</sequence>
<name>A0A371RFJ1_9PROT</name>
<protein>
    <submittedName>
        <fullName evidence="2">Uncharacterized protein</fullName>
    </submittedName>
</protein>
<organism evidence="2 3">
    <name type="scientific">Parvularcula marina</name>
    <dbReference type="NCBI Taxonomy" id="2292771"/>
    <lineage>
        <taxon>Bacteria</taxon>
        <taxon>Pseudomonadati</taxon>
        <taxon>Pseudomonadota</taxon>
        <taxon>Alphaproteobacteria</taxon>
        <taxon>Parvularculales</taxon>
        <taxon>Parvularculaceae</taxon>
        <taxon>Parvularcula</taxon>
    </lineage>
</organism>